<dbReference type="PATRIC" id="fig|595434.4.peg.3338"/>
<feature type="compositionally biased region" description="Polar residues" evidence="1">
    <location>
        <begin position="97"/>
        <end position="107"/>
    </location>
</feature>
<name>A0A0J1BD89_RHOIS</name>
<evidence type="ECO:0000313" key="2">
    <source>
        <dbReference type="EMBL" id="KLU04451.1"/>
    </source>
</evidence>
<protein>
    <submittedName>
        <fullName evidence="2">Uncharacterized protein</fullName>
    </submittedName>
</protein>
<comment type="caution">
    <text evidence="2">The sequence shown here is derived from an EMBL/GenBank/DDBJ whole genome shotgun (WGS) entry which is preliminary data.</text>
</comment>
<evidence type="ECO:0000256" key="1">
    <source>
        <dbReference type="SAM" id="MobiDB-lite"/>
    </source>
</evidence>
<accession>A0A0J1BD89</accession>
<reference evidence="2" key="1">
    <citation type="submission" date="2015-05" db="EMBL/GenBank/DDBJ databases">
        <title>Permanent draft genome of Rhodopirellula islandicus K833.</title>
        <authorList>
            <person name="Kizina J."/>
            <person name="Richter M."/>
            <person name="Glockner F.O."/>
            <person name="Harder J."/>
        </authorList>
    </citation>
    <scope>NUCLEOTIDE SEQUENCE [LARGE SCALE GENOMIC DNA]</scope>
    <source>
        <strain evidence="2">K833</strain>
    </source>
</reference>
<sequence>MTTAVQRQAVGNLHSPLNGWDLGSHDGTVFRNGTRCHKRKRAKSADVKRFTPTAPRDRIEPFPAEFLPLSGRRFGFAPYNTRNAWAPNDVAGPIETISHTRPLTHQD</sequence>
<dbReference type="STRING" id="595434.RISK_003505"/>
<feature type="region of interest" description="Disordered" evidence="1">
    <location>
        <begin position="85"/>
        <end position="107"/>
    </location>
</feature>
<evidence type="ECO:0000313" key="3">
    <source>
        <dbReference type="Proteomes" id="UP000036367"/>
    </source>
</evidence>
<dbReference type="EMBL" id="LECT01000028">
    <property type="protein sequence ID" value="KLU04451.1"/>
    <property type="molecule type" value="Genomic_DNA"/>
</dbReference>
<proteinExistence type="predicted"/>
<organism evidence="2 3">
    <name type="scientific">Rhodopirellula islandica</name>
    <dbReference type="NCBI Taxonomy" id="595434"/>
    <lineage>
        <taxon>Bacteria</taxon>
        <taxon>Pseudomonadati</taxon>
        <taxon>Planctomycetota</taxon>
        <taxon>Planctomycetia</taxon>
        <taxon>Pirellulales</taxon>
        <taxon>Pirellulaceae</taxon>
        <taxon>Rhodopirellula</taxon>
    </lineage>
</organism>
<gene>
    <name evidence="2" type="ORF">RISK_003505</name>
</gene>
<dbReference type="AlphaFoldDB" id="A0A0J1BD89"/>
<keyword evidence="3" id="KW-1185">Reference proteome</keyword>
<dbReference type="Proteomes" id="UP000036367">
    <property type="component" value="Unassembled WGS sequence"/>
</dbReference>
<feature type="region of interest" description="Disordered" evidence="1">
    <location>
        <begin position="1"/>
        <end position="24"/>
    </location>
</feature>